<accession>A0A537IP66</accession>
<dbReference type="EMBL" id="VBAP01000076">
    <property type="protein sequence ID" value="TMI73124.1"/>
    <property type="molecule type" value="Genomic_DNA"/>
</dbReference>
<evidence type="ECO:0000259" key="8">
    <source>
        <dbReference type="Pfam" id="PF01232"/>
    </source>
</evidence>
<dbReference type="GO" id="GO:0019592">
    <property type="term" value="P:mannitol catabolic process"/>
    <property type="evidence" value="ECO:0007669"/>
    <property type="project" value="TreeGrafter"/>
</dbReference>
<dbReference type="Gene3D" id="1.10.1040.10">
    <property type="entry name" value="N-(1-d-carboxylethyl)-l-norvaline Dehydrogenase, domain 2"/>
    <property type="match status" value="1"/>
</dbReference>
<dbReference type="HAMAP" id="MF_00196">
    <property type="entry name" value="Mannitol_dehydrog"/>
    <property type="match status" value="1"/>
</dbReference>
<evidence type="ECO:0000256" key="4">
    <source>
        <dbReference type="ARBA" id="ARBA00023002"/>
    </source>
</evidence>
<dbReference type="PANTHER" id="PTHR30524">
    <property type="entry name" value="MANNITOL-1-PHOSPHATE 5-DEHYDROGENASE"/>
    <property type="match status" value="1"/>
</dbReference>
<evidence type="ECO:0000256" key="7">
    <source>
        <dbReference type="HAMAP-Rule" id="MF_00196"/>
    </source>
</evidence>
<organism evidence="10 11">
    <name type="scientific">Candidatus Segetimicrobium genomatis</name>
    <dbReference type="NCBI Taxonomy" id="2569760"/>
    <lineage>
        <taxon>Bacteria</taxon>
        <taxon>Bacillati</taxon>
        <taxon>Candidatus Sysuimicrobiota</taxon>
        <taxon>Candidatus Sysuimicrobiia</taxon>
        <taxon>Candidatus Sysuimicrobiales</taxon>
        <taxon>Candidatus Segetimicrobiaceae</taxon>
        <taxon>Candidatus Segetimicrobium</taxon>
    </lineage>
</organism>
<evidence type="ECO:0000256" key="2">
    <source>
        <dbReference type="ARBA" id="ARBA00012939"/>
    </source>
</evidence>
<dbReference type="InterPro" id="IPR000669">
    <property type="entry name" value="Mannitol_DH"/>
</dbReference>
<dbReference type="AlphaFoldDB" id="A0A537IP66"/>
<dbReference type="SUPFAM" id="SSF48179">
    <property type="entry name" value="6-phosphogluconate dehydrogenase C-terminal domain-like"/>
    <property type="match status" value="1"/>
</dbReference>
<dbReference type="GO" id="GO:0008926">
    <property type="term" value="F:mannitol-1-phosphate 5-dehydrogenase activity"/>
    <property type="evidence" value="ECO:0007669"/>
    <property type="project" value="UniProtKB-UniRule"/>
</dbReference>
<dbReference type="InterPro" id="IPR013118">
    <property type="entry name" value="Mannitol_DH_C"/>
</dbReference>
<evidence type="ECO:0000256" key="3">
    <source>
        <dbReference type="ARBA" id="ARBA00016219"/>
    </source>
</evidence>
<dbReference type="InterPro" id="IPR013131">
    <property type="entry name" value="Mannitol_DH_N"/>
</dbReference>
<feature type="binding site" evidence="7">
    <location>
        <begin position="4"/>
        <end position="15"/>
    </location>
    <ligand>
        <name>NAD(+)</name>
        <dbReference type="ChEBI" id="CHEBI:57540"/>
    </ligand>
</feature>
<comment type="catalytic activity">
    <reaction evidence="6 7">
        <text>D-mannitol 1-phosphate + NAD(+) = beta-D-fructose 6-phosphate + NADH + H(+)</text>
        <dbReference type="Rhea" id="RHEA:19661"/>
        <dbReference type="ChEBI" id="CHEBI:15378"/>
        <dbReference type="ChEBI" id="CHEBI:57540"/>
        <dbReference type="ChEBI" id="CHEBI:57634"/>
        <dbReference type="ChEBI" id="CHEBI:57945"/>
        <dbReference type="ChEBI" id="CHEBI:61381"/>
        <dbReference type="EC" id="1.1.1.17"/>
    </reaction>
</comment>
<feature type="domain" description="Mannitol dehydrogenase N-terminal" evidence="8">
    <location>
        <begin position="3"/>
        <end position="191"/>
    </location>
</feature>
<comment type="caution">
    <text evidence="10">The sequence shown here is derived from an EMBL/GenBank/DDBJ whole genome shotgun (WGS) entry which is preliminary data.</text>
</comment>
<dbReference type="InterPro" id="IPR008927">
    <property type="entry name" value="6-PGluconate_DH-like_C_sf"/>
</dbReference>
<proteinExistence type="inferred from homology"/>
<feature type="domain" description="Mannitol dehydrogenase C-terminal" evidence="9">
    <location>
        <begin position="198"/>
        <end position="342"/>
    </location>
</feature>
<dbReference type="InterPro" id="IPR023028">
    <property type="entry name" value="Mannitol_1_phos_5_DH"/>
</dbReference>
<evidence type="ECO:0000259" key="9">
    <source>
        <dbReference type="Pfam" id="PF08125"/>
    </source>
</evidence>
<evidence type="ECO:0000256" key="1">
    <source>
        <dbReference type="ARBA" id="ARBA00006541"/>
    </source>
</evidence>
<dbReference type="PRINTS" id="PR00084">
    <property type="entry name" value="MTLDHDRGNASE"/>
</dbReference>
<dbReference type="Pfam" id="PF01232">
    <property type="entry name" value="Mannitol_dh"/>
    <property type="match status" value="1"/>
</dbReference>
<protein>
    <recommendedName>
        <fullName evidence="3 7">Mannitol-1-phosphate 5-dehydrogenase</fullName>
        <ecNumber evidence="2 7">1.1.1.17</ecNumber>
    </recommendedName>
</protein>
<name>A0A537IP66_9BACT</name>
<gene>
    <name evidence="7" type="primary">mtlD</name>
    <name evidence="10" type="ORF">E6H05_10260</name>
</gene>
<dbReference type="PANTHER" id="PTHR30524:SF0">
    <property type="entry name" value="ALTRONATE OXIDOREDUCTASE-RELATED"/>
    <property type="match status" value="1"/>
</dbReference>
<dbReference type="Gene3D" id="3.40.50.720">
    <property type="entry name" value="NAD(P)-binding Rossmann-like Domain"/>
    <property type="match status" value="1"/>
</dbReference>
<reference evidence="10 11" key="1">
    <citation type="journal article" date="2019" name="Nat. Microbiol.">
        <title>Mediterranean grassland soil C-N compound turnover is dependent on rainfall and depth, and is mediated by genomically divergent microorganisms.</title>
        <authorList>
            <person name="Diamond S."/>
            <person name="Andeer P.F."/>
            <person name="Li Z."/>
            <person name="Crits-Christoph A."/>
            <person name="Burstein D."/>
            <person name="Anantharaman K."/>
            <person name="Lane K.R."/>
            <person name="Thomas B.C."/>
            <person name="Pan C."/>
            <person name="Northen T.R."/>
            <person name="Banfield J.F."/>
        </authorList>
    </citation>
    <scope>NUCLEOTIDE SEQUENCE [LARGE SCALE GENOMIC DNA]</scope>
    <source>
        <strain evidence="10">NP_8</strain>
    </source>
</reference>
<keyword evidence="4 7" id="KW-0560">Oxidoreductase</keyword>
<dbReference type="Proteomes" id="UP000318834">
    <property type="component" value="Unassembled WGS sequence"/>
</dbReference>
<dbReference type="Pfam" id="PF08125">
    <property type="entry name" value="Mannitol_dh_C"/>
    <property type="match status" value="1"/>
</dbReference>
<dbReference type="InterPro" id="IPR036291">
    <property type="entry name" value="NAD(P)-bd_dom_sf"/>
</dbReference>
<evidence type="ECO:0000256" key="5">
    <source>
        <dbReference type="ARBA" id="ARBA00023027"/>
    </source>
</evidence>
<evidence type="ECO:0000313" key="11">
    <source>
        <dbReference type="Proteomes" id="UP000318834"/>
    </source>
</evidence>
<evidence type="ECO:0000313" key="10">
    <source>
        <dbReference type="EMBL" id="TMI73124.1"/>
    </source>
</evidence>
<dbReference type="GO" id="GO:0005829">
    <property type="term" value="C:cytosol"/>
    <property type="evidence" value="ECO:0007669"/>
    <property type="project" value="TreeGrafter"/>
</dbReference>
<comment type="similarity">
    <text evidence="1 7">Belongs to the mannitol dehydrogenase family.</text>
</comment>
<dbReference type="EC" id="1.1.1.17" evidence="2 7"/>
<evidence type="ECO:0000256" key="6">
    <source>
        <dbReference type="ARBA" id="ARBA00048615"/>
    </source>
</evidence>
<dbReference type="InterPro" id="IPR013328">
    <property type="entry name" value="6PGD_dom2"/>
</dbReference>
<sequence>MARAVQFGAGNIGRGLVGYVLRRSGYDLTFVDVVDEVVRQLNALGRYPVRILISGGERLETIDNVHALHAADVEAVVGAVAGAQLVTTAVGAGVLPAVADPIREGLRRHPAAAINVIACENLLGNSTRLRALVEGEAGSTVPAWAGFPDCVVDRIVTGSNDPQQHLAVTVEESFEFLVARGGWVGDVPRIEGVSFVEDLEPFRVRKLWLVNGLHAAVAYLGAHRGYRVIDEAMQDRVIRQIAEGAAAEAAAALRHRYPAFAREELSTYAGRSLARFRDPRLRDPIARVARDPLRKLGAGERLCGPARAAVEAGLPARHLATAIAAALQYRAADDPSAVQLAQAVEQQGWRAVLMQTAGLPPNHPLLDLVAEAQTDRPGAGSVGE</sequence>
<keyword evidence="5 7" id="KW-0520">NAD</keyword>
<dbReference type="SUPFAM" id="SSF51735">
    <property type="entry name" value="NAD(P)-binding Rossmann-fold domains"/>
    <property type="match status" value="1"/>
</dbReference>